<dbReference type="EMBL" id="CP039690">
    <property type="protein sequence ID" value="QCI68885.1"/>
    <property type="molecule type" value="Genomic_DNA"/>
</dbReference>
<protein>
    <submittedName>
        <fullName evidence="1">DUF177 domain-containing protein</fullName>
    </submittedName>
</protein>
<dbReference type="Proteomes" id="UP000298781">
    <property type="component" value="Chromosome"/>
</dbReference>
<keyword evidence="2" id="KW-1185">Reference proteome</keyword>
<reference evidence="1 2" key="1">
    <citation type="submission" date="2019-04" db="EMBL/GenBank/DDBJ databases">
        <title>Phreatobacter aquaticus sp. nov.</title>
        <authorList>
            <person name="Choi A."/>
        </authorList>
    </citation>
    <scope>NUCLEOTIDE SEQUENCE [LARGE SCALE GENOMIC DNA]</scope>
    <source>
        <strain evidence="1 2">KCTC 52518</strain>
    </source>
</reference>
<dbReference type="InterPro" id="IPR003772">
    <property type="entry name" value="YceD"/>
</dbReference>
<sequence>MTSDQSAGHMPRWPVRIHDVPAGGRHYKRDRLEPADSAALAAAIGVNAITAFLLDVDVTPYRGDGLAASGRVKATVVQTCVVSLEPVENVIEEEVDATFRPVDKLKPHLVHDEEDGLAIDASVAADDPLVGGEIDLAALAVEFLALVVDPYPRRPDAAFEAPAAGEGASPFAGLVKLKREP</sequence>
<dbReference type="KEGG" id="pstg:E8M01_34430"/>
<name>A0A4D7BEA0_9HYPH</name>
<accession>A0A4D7BEA0</accession>
<evidence type="ECO:0000313" key="1">
    <source>
        <dbReference type="EMBL" id="QCI68885.1"/>
    </source>
</evidence>
<dbReference type="AlphaFoldDB" id="A0A4D7BEA0"/>
<proteinExistence type="predicted"/>
<dbReference type="RefSeq" id="WP_136964300.1">
    <property type="nucleotide sequence ID" value="NZ_CP039690.1"/>
</dbReference>
<organism evidence="1 2">
    <name type="scientific">Phreatobacter stygius</name>
    <dbReference type="NCBI Taxonomy" id="1940610"/>
    <lineage>
        <taxon>Bacteria</taxon>
        <taxon>Pseudomonadati</taxon>
        <taxon>Pseudomonadota</taxon>
        <taxon>Alphaproteobacteria</taxon>
        <taxon>Hyphomicrobiales</taxon>
        <taxon>Phreatobacteraceae</taxon>
        <taxon>Phreatobacter</taxon>
    </lineage>
</organism>
<evidence type="ECO:0000313" key="2">
    <source>
        <dbReference type="Proteomes" id="UP000298781"/>
    </source>
</evidence>
<dbReference type="OrthoDB" id="8443793at2"/>
<dbReference type="Pfam" id="PF02620">
    <property type="entry name" value="YceD"/>
    <property type="match status" value="1"/>
</dbReference>
<gene>
    <name evidence="1" type="ORF">E8M01_34430</name>
</gene>